<evidence type="ECO:0000313" key="2">
    <source>
        <dbReference type="Proteomes" id="UP001412067"/>
    </source>
</evidence>
<sequence length="101" mass="11292">MGKSSTVNSILGEWIAYIFAFQVCQPNYSLHSGLPLCVCWGGFHGRRSSSGRHFLIQEVCRIKKGYPENASAIVNDRVKGYLKVERVFGAGWGDRQRGQGR</sequence>
<name>A0ABR2LPZ6_9ASPA</name>
<accession>A0ABR2LPZ6</accession>
<organism evidence="1 2">
    <name type="scientific">Platanthera guangdongensis</name>
    <dbReference type="NCBI Taxonomy" id="2320717"/>
    <lineage>
        <taxon>Eukaryota</taxon>
        <taxon>Viridiplantae</taxon>
        <taxon>Streptophyta</taxon>
        <taxon>Embryophyta</taxon>
        <taxon>Tracheophyta</taxon>
        <taxon>Spermatophyta</taxon>
        <taxon>Magnoliopsida</taxon>
        <taxon>Liliopsida</taxon>
        <taxon>Asparagales</taxon>
        <taxon>Orchidaceae</taxon>
        <taxon>Orchidoideae</taxon>
        <taxon>Orchideae</taxon>
        <taxon>Orchidinae</taxon>
        <taxon>Platanthera</taxon>
    </lineage>
</organism>
<evidence type="ECO:0000313" key="1">
    <source>
        <dbReference type="EMBL" id="KAK8947607.1"/>
    </source>
</evidence>
<proteinExistence type="predicted"/>
<reference evidence="1 2" key="1">
    <citation type="journal article" date="2022" name="Nat. Plants">
        <title>Genomes of leafy and leafless Platanthera orchids illuminate the evolution of mycoheterotrophy.</title>
        <authorList>
            <person name="Li M.H."/>
            <person name="Liu K.W."/>
            <person name="Li Z."/>
            <person name="Lu H.C."/>
            <person name="Ye Q.L."/>
            <person name="Zhang D."/>
            <person name="Wang J.Y."/>
            <person name="Li Y.F."/>
            <person name="Zhong Z.M."/>
            <person name="Liu X."/>
            <person name="Yu X."/>
            <person name="Liu D.K."/>
            <person name="Tu X.D."/>
            <person name="Liu B."/>
            <person name="Hao Y."/>
            <person name="Liao X.Y."/>
            <person name="Jiang Y.T."/>
            <person name="Sun W.H."/>
            <person name="Chen J."/>
            <person name="Chen Y.Q."/>
            <person name="Ai Y."/>
            <person name="Zhai J.W."/>
            <person name="Wu S.S."/>
            <person name="Zhou Z."/>
            <person name="Hsiao Y.Y."/>
            <person name="Wu W.L."/>
            <person name="Chen Y.Y."/>
            <person name="Lin Y.F."/>
            <person name="Hsu J.L."/>
            <person name="Li C.Y."/>
            <person name="Wang Z.W."/>
            <person name="Zhao X."/>
            <person name="Zhong W.Y."/>
            <person name="Ma X.K."/>
            <person name="Ma L."/>
            <person name="Huang J."/>
            <person name="Chen G.Z."/>
            <person name="Huang M.Z."/>
            <person name="Huang L."/>
            <person name="Peng D.H."/>
            <person name="Luo Y.B."/>
            <person name="Zou S.Q."/>
            <person name="Chen S.P."/>
            <person name="Lan S."/>
            <person name="Tsai W.C."/>
            <person name="Van de Peer Y."/>
            <person name="Liu Z.J."/>
        </authorList>
    </citation>
    <scope>NUCLEOTIDE SEQUENCE [LARGE SCALE GENOMIC DNA]</scope>
    <source>
        <strain evidence="1">Lor288</strain>
    </source>
</reference>
<gene>
    <name evidence="1" type="primary">PLL2</name>
    <name evidence="1" type="ORF">KSP40_PGU016208</name>
</gene>
<dbReference type="EMBL" id="JBBWWR010000016">
    <property type="protein sequence ID" value="KAK8947607.1"/>
    <property type="molecule type" value="Genomic_DNA"/>
</dbReference>
<comment type="caution">
    <text evidence="1">The sequence shown here is derived from an EMBL/GenBank/DDBJ whole genome shotgun (WGS) entry which is preliminary data.</text>
</comment>
<dbReference type="Proteomes" id="UP001412067">
    <property type="component" value="Unassembled WGS sequence"/>
</dbReference>
<protein>
    <submittedName>
        <fullName evidence="1">Uncharacterized protein</fullName>
    </submittedName>
</protein>
<keyword evidence="2" id="KW-1185">Reference proteome</keyword>